<feature type="transmembrane region" description="Helical" evidence="3">
    <location>
        <begin position="59"/>
        <end position="79"/>
    </location>
</feature>
<proteinExistence type="inferred from homology"/>
<accession>A0A509EDR7</accession>
<feature type="transmembrane region" description="Helical" evidence="3">
    <location>
        <begin position="27"/>
        <end position="47"/>
    </location>
</feature>
<dbReference type="CDD" id="cd05237">
    <property type="entry name" value="UDP_invert_4-6DH_SDR_e"/>
    <property type="match status" value="1"/>
</dbReference>
<dbReference type="PANTHER" id="PTHR43318">
    <property type="entry name" value="UDP-N-ACETYLGLUCOSAMINE 4,6-DEHYDRATASE"/>
    <property type="match status" value="1"/>
</dbReference>
<feature type="region of interest" description="Disordered" evidence="2">
    <location>
        <begin position="1"/>
        <end position="20"/>
    </location>
</feature>
<sequence length="673" mass="72198">MTAPRVDSAGPAADTAPPMQPRHAKTAAMVVHDLVATALAVVLTFAFRFTGSQLTERLHALPLLLPPFLLLAGLVYARFRLYRTKWRFASLPDLAGIVRAASVLALALLLIDYVLVSSDLYGFYFFGKIAIVLYWVLQIFLLGGTRLAFRYLKYTRSRQSSARGATVPTLLLGRGGDIEVLLRAIESGSVKKLAPKGILSPRADEAGQMMRGVPVLGGFADLERVIARLAEQGQPVRRLVAAPSALEAEPDALVAQARRLGLPLVRVASLGEGAREAELAPLEIEDLLLRPTVAIDRPRLERFLQGRRVVVTGGGGSIGSEICLRALAFGAARVLVLENSEPALHGILSNPLVLAAGGRVSGLIADIRDAERVHDAFRAFRPDYVFHAAALKQVPYLEQDWSEGIKTNVFGSINVADATLAAGARALVMISTDKAIEPVSQLGVTKRFAEMVAQARDAEQAASPGHPTRLIAVRFGNVLGSVGSVVPVFKAQIARGGPVTVTHPDMVRYFMTVREAADLVLTAASHADGEARQAGTGAAEDQRAAVYVLKMGQPVRIRDLAERMIRLAGFEPGEEIEINYSGARPGERLNEILFAREEPRVSLDGIEGVMAARPVFADRARLDAWVVRLREAVAAGDRAAAEAVFEAAIPHFRERKAGQVEGAAAEPALPEAG</sequence>
<dbReference type="Pfam" id="PF02719">
    <property type="entry name" value="Polysacc_synt_2"/>
    <property type="match status" value="1"/>
</dbReference>
<evidence type="ECO:0000313" key="5">
    <source>
        <dbReference type="EMBL" id="VUD72272.1"/>
    </source>
</evidence>
<dbReference type="InterPro" id="IPR003869">
    <property type="entry name" value="Polysac_CapD-like"/>
</dbReference>
<evidence type="ECO:0000256" key="1">
    <source>
        <dbReference type="ARBA" id="ARBA00007430"/>
    </source>
</evidence>
<dbReference type="Gene3D" id="3.40.50.720">
    <property type="entry name" value="NAD(P)-binding Rossmann-like Domain"/>
    <property type="match status" value="2"/>
</dbReference>
<evidence type="ECO:0000313" key="6">
    <source>
        <dbReference type="Proteomes" id="UP000410984"/>
    </source>
</evidence>
<dbReference type="InterPro" id="IPR036291">
    <property type="entry name" value="NAD(P)-bd_dom_sf"/>
</dbReference>
<dbReference type="EMBL" id="CABFPH010000037">
    <property type="protein sequence ID" value="VUD72272.1"/>
    <property type="molecule type" value="Genomic_DNA"/>
</dbReference>
<dbReference type="EC" id="4.2.1.135" evidence="5"/>
<keyword evidence="6" id="KW-1185">Reference proteome</keyword>
<dbReference type="Proteomes" id="UP000410984">
    <property type="component" value="Unassembled WGS sequence"/>
</dbReference>
<dbReference type="SUPFAM" id="SSF51735">
    <property type="entry name" value="NAD(P)-binding Rossmann-fold domains"/>
    <property type="match status" value="1"/>
</dbReference>
<feature type="transmembrane region" description="Helical" evidence="3">
    <location>
        <begin position="123"/>
        <end position="149"/>
    </location>
</feature>
<dbReference type="InterPro" id="IPR051203">
    <property type="entry name" value="Polysaccharide_Synthase-Rel"/>
</dbReference>
<feature type="domain" description="Polysaccharide biosynthesis protein CapD-like" evidence="4">
    <location>
        <begin position="309"/>
        <end position="600"/>
    </location>
</feature>
<evidence type="ECO:0000256" key="2">
    <source>
        <dbReference type="SAM" id="MobiDB-lite"/>
    </source>
</evidence>
<organism evidence="5 6">
    <name type="scientific">Methylobacterium symbioticum</name>
    <dbReference type="NCBI Taxonomy" id="2584084"/>
    <lineage>
        <taxon>Bacteria</taxon>
        <taxon>Pseudomonadati</taxon>
        <taxon>Pseudomonadota</taxon>
        <taxon>Alphaproteobacteria</taxon>
        <taxon>Hyphomicrobiales</taxon>
        <taxon>Methylobacteriaceae</taxon>
        <taxon>Methylobacterium</taxon>
    </lineage>
</organism>
<dbReference type="PANTHER" id="PTHR43318:SF1">
    <property type="entry name" value="POLYSACCHARIDE BIOSYNTHESIS PROTEIN EPSC-RELATED"/>
    <property type="match status" value="1"/>
</dbReference>
<name>A0A509EDR7_9HYPH</name>
<feature type="transmembrane region" description="Helical" evidence="3">
    <location>
        <begin position="91"/>
        <end position="111"/>
    </location>
</feature>
<gene>
    <name evidence="5" type="primary">pglF</name>
    <name evidence="5" type="ORF">MET9862_02867</name>
</gene>
<evidence type="ECO:0000259" key="4">
    <source>
        <dbReference type="Pfam" id="PF02719"/>
    </source>
</evidence>
<keyword evidence="3" id="KW-1133">Transmembrane helix</keyword>
<reference evidence="5 6" key="1">
    <citation type="submission" date="2019-06" db="EMBL/GenBank/DDBJ databases">
        <authorList>
            <person name="Rodrigo-Torres L."/>
            <person name="Arahal R. D."/>
            <person name="Lucena T."/>
        </authorList>
    </citation>
    <scope>NUCLEOTIDE SEQUENCE [LARGE SCALE GENOMIC DNA]</scope>
    <source>
        <strain evidence="5 6">SB0023/3</strain>
    </source>
</reference>
<keyword evidence="3" id="KW-0812">Transmembrane</keyword>
<keyword evidence="5" id="KW-0456">Lyase</keyword>
<comment type="similarity">
    <text evidence="1">Belongs to the polysaccharide synthase family.</text>
</comment>
<dbReference type="AlphaFoldDB" id="A0A509EDR7"/>
<keyword evidence="3" id="KW-0472">Membrane</keyword>
<dbReference type="GO" id="GO:0016829">
    <property type="term" value="F:lyase activity"/>
    <property type="evidence" value="ECO:0007669"/>
    <property type="project" value="UniProtKB-KW"/>
</dbReference>
<evidence type="ECO:0000256" key="3">
    <source>
        <dbReference type="SAM" id="Phobius"/>
    </source>
</evidence>
<protein>
    <submittedName>
        <fullName evidence="5">UDP-N-acetyl-alpha-D-glucosamine C6 dehydratase</fullName>
        <ecNumber evidence="5">4.2.1.135</ecNumber>
    </submittedName>
</protein>